<dbReference type="Proteomes" id="UP000002770">
    <property type="component" value="Unassembled WGS sequence"/>
</dbReference>
<evidence type="ECO:0000313" key="1">
    <source>
        <dbReference type="EMBL" id="EHL32195.1"/>
    </source>
</evidence>
<evidence type="ECO:0008006" key="3">
    <source>
        <dbReference type="Google" id="ProtNLM"/>
    </source>
</evidence>
<dbReference type="HOGENOM" id="CLU_821103_0_0_6"/>
<accession>G9EK44</accession>
<dbReference type="STRING" id="658187.LDG_5567"/>
<name>G9EK44_9GAMM</name>
<dbReference type="OrthoDB" id="7240756at2"/>
<keyword evidence="2" id="KW-1185">Reference proteome</keyword>
<organism evidence="1 2">
    <name type="scientific">Legionella drancourtii LLAP12</name>
    <dbReference type="NCBI Taxonomy" id="658187"/>
    <lineage>
        <taxon>Bacteria</taxon>
        <taxon>Pseudomonadati</taxon>
        <taxon>Pseudomonadota</taxon>
        <taxon>Gammaproteobacteria</taxon>
        <taxon>Legionellales</taxon>
        <taxon>Legionellaceae</taxon>
        <taxon>Legionella</taxon>
    </lineage>
</organism>
<dbReference type="AlphaFoldDB" id="G9EK44"/>
<sequence length="316" mass="35624">MSQYVKNVFLFLCISIFTGITYADPWFTGPILAPAGHNVARGHTNFELYGLDVFTTGQYDNNSKIHRIPQFKSLVFNPLLTHGFTDWLDIQLSVPYAFNNTQGVSYHRITDTAVGAGIQLLEQKKSKWRPDVRFFVQETFPTGEYEQLNPAFLGTDATGLGSYRTLVSLNFQYLREIYDQHFLRTRLIVSRLISSTVNVHGLNSFGGSINTNGIINPGAEDNVDLAFEYTLTQNWVAVMEGYYSEGQATRFNGILDIINDNSVNVGSKQYYEYGLAPALEYNFTSNLGLIGGVWFPVKGKNTSRFITYVLAINAYW</sequence>
<dbReference type="InParanoid" id="G9EK44"/>
<protein>
    <recommendedName>
        <fullName evidence="3">Fe-S protein</fullName>
    </recommendedName>
</protein>
<dbReference type="RefSeq" id="WP_006869541.1">
    <property type="nucleotide sequence ID" value="NZ_JH413801.1"/>
</dbReference>
<evidence type="ECO:0000313" key="2">
    <source>
        <dbReference type="Proteomes" id="UP000002770"/>
    </source>
</evidence>
<dbReference type="EMBL" id="JH413801">
    <property type="protein sequence ID" value="EHL32195.1"/>
    <property type="molecule type" value="Genomic_DNA"/>
</dbReference>
<reference evidence="1 2" key="1">
    <citation type="journal article" date="2011" name="BMC Genomics">
        <title>Insight into cross-talk between intra-amoebal pathogens.</title>
        <authorList>
            <person name="Gimenez G."/>
            <person name="Bertelli C."/>
            <person name="Moliner C."/>
            <person name="Robert C."/>
            <person name="Raoult D."/>
            <person name="Fournier P.E."/>
            <person name="Greub G."/>
        </authorList>
    </citation>
    <scope>NUCLEOTIDE SEQUENCE [LARGE SCALE GENOMIC DNA]</scope>
    <source>
        <strain evidence="1 2">LLAP12</strain>
    </source>
</reference>
<dbReference type="eggNOG" id="COG4313">
    <property type="taxonomic scope" value="Bacteria"/>
</dbReference>
<proteinExistence type="predicted"/>
<gene>
    <name evidence="1" type="ORF">LDG_5567</name>
</gene>